<dbReference type="SMART" id="SM00673">
    <property type="entry name" value="CARP"/>
    <property type="match status" value="2"/>
</dbReference>
<dbReference type="InterPro" id="IPR006599">
    <property type="entry name" value="CARP_motif"/>
</dbReference>
<dbReference type="PANTHER" id="PTHR15139:SF0">
    <property type="entry name" value="TUBULIN-SPECIFIC CHAPERONE C"/>
    <property type="match status" value="1"/>
</dbReference>
<evidence type="ECO:0000313" key="6">
    <source>
        <dbReference type="EMBL" id="CAF3545020.1"/>
    </source>
</evidence>
<keyword evidence="7" id="KW-1185">Reference proteome</keyword>
<evidence type="ECO:0000313" key="5">
    <source>
        <dbReference type="EMBL" id="CAF0763857.1"/>
    </source>
</evidence>
<proteinExistence type="inferred from homology"/>
<dbReference type="PROSITE" id="PS51329">
    <property type="entry name" value="C_CAP_COFACTOR_C"/>
    <property type="match status" value="1"/>
</dbReference>
<dbReference type="InterPro" id="IPR012945">
    <property type="entry name" value="Tubulin-bd_cofactor_C_dom"/>
</dbReference>
<dbReference type="EMBL" id="CAJOBC010000144">
    <property type="protein sequence ID" value="CAF3545020.1"/>
    <property type="molecule type" value="Genomic_DNA"/>
</dbReference>
<dbReference type="OrthoDB" id="194775at2759"/>
<sequence>MDTNETLAKMDVDERRARKMMTLTRREDERRTIEQVNKEERKQITSTDAGRKNFDVQYPEMKNTLEKMLEKIRLSDEKINDQSSLTTSSTTHNELQQKEFQGIADKIQNMEKFINEHIDILRTRDVANAQSDVTKYREQLNLLCDRTVTNKKFGFTGNRSPSDNSVPLSKETGTIKFMNGGLKAVDKDVDTNKQISTTDTTKGITSVNTVNISNKHGEFIQYENDDLNGKDVAIENLDQCEIFLKGYPSSLQIKNLKSCILIVGPCSRSILIEQCKQCEFAFACQQLRIHTTYECDFYVHITAKTIIENCSSCRFAPYNVYYENKQNDVKKSGLIWDRDYWNDIVDFNWLTPGIQSPNWETIIEDERKEWSLDATS</sequence>
<dbReference type="InterPro" id="IPR027684">
    <property type="entry name" value="TBCC"/>
</dbReference>
<dbReference type="Proteomes" id="UP000663829">
    <property type="component" value="Unassembled WGS sequence"/>
</dbReference>
<evidence type="ECO:0000313" key="7">
    <source>
        <dbReference type="Proteomes" id="UP000663829"/>
    </source>
</evidence>
<evidence type="ECO:0000259" key="4">
    <source>
        <dbReference type="PROSITE" id="PS51329"/>
    </source>
</evidence>
<dbReference type="Gene3D" id="2.160.20.70">
    <property type="match status" value="1"/>
</dbReference>
<dbReference type="InterPro" id="IPR017901">
    <property type="entry name" value="C-CAP_CF_C-like"/>
</dbReference>
<dbReference type="GO" id="GO:0007021">
    <property type="term" value="P:tubulin complex assembly"/>
    <property type="evidence" value="ECO:0007669"/>
    <property type="project" value="TreeGrafter"/>
</dbReference>
<gene>
    <name evidence="5" type="ORF">GPM918_LOCUS1541</name>
    <name evidence="6" type="ORF">SRO942_LOCUS1541</name>
</gene>
<reference evidence="5" key="1">
    <citation type="submission" date="2021-02" db="EMBL/GenBank/DDBJ databases">
        <authorList>
            <person name="Nowell W R."/>
        </authorList>
    </citation>
    <scope>NUCLEOTIDE SEQUENCE</scope>
</reference>
<dbReference type="AlphaFoldDB" id="A0A813Q9T0"/>
<evidence type="ECO:0000256" key="2">
    <source>
        <dbReference type="ARBA" id="ARBA00023186"/>
    </source>
</evidence>
<dbReference type="GO" id="GO:0007023">
    <property type="term" value="P:post-chaperonin tubulin folding pathway"/>
    <property type="evidence" value="ECO:0007669"/>
    <property type="project" value="InterPro"/>
</dbReference>
<evidence type="ECO:0000256" key="1">
    <source>
        <dbReference type="ARBA" id="ARBA00008848"/>
    </source>
</evidence>
<feature type="domain" description="C-CAP/cofactor C-like" evidence="4">
    <location>
        <begin position="197"/>
        <end position="336"/>
    </location>
</feature>
<keyword evidence="2" id="KW-0143">Chaperone</keyword>
<dbReference type="EMBL" id="CAJNOQ010000144">
    <property type="protein sequence ID" value="CAF0763857.1"/>
    <property type="molecule type" value="Genomic_DNA"/>
</dbReference>
<comment type="similarity">
    <text evidence="1">Belongs to the TBCC family.</text>
</comment>
<dbReference type="GO" id="GO:0005737">
    <property type="term" value="C:cytoplasm"/>
    <property type="evidence" value="ECO:0007669"/>
    <property type="project" value="TreeGrafter"/>
</dbReference>
<comment type="caution">
    <text evidence="5">The sequence shown here is derived from an EMBL/GenBank/DDBJ whole genome shotgun (WGS) entry which is preliminary data.</text>
</comment>
<accession>A0A813Q9T0</accession>
<dbReference type="PANTHER" id="PTHR15139">
    <property type="entry name" value="TUBULIN FOLDING COFACTOR C"/>
    <property type="match status" value="1"/>
</dbReference>
<dbReference type="Pfam" id="PF07986">
    <property type="entry name" value="TBCC"/>
    <property type="match status" value="1"/>
</dbReference>
<evidence type="ECO:0000256" key="3">
    <source>
        <dbReference type="SAM" id="MobiDB-lite"/>
    </source>
</evidence>
<organism evidence="5 7">
    <name type="scientific">Didymodactylos carnosus</name>
    <dbReference type="NCBI Taxonomy" id="1234261"/>
    <lineage>
        <taxon>Eukaryota</taxon>
        <taxon>Metazoa</taxon>
        <taxon>Spiralia</taxon>
        <taxon>Gnathifera</taxon>
        <taxon>Rotifera</taxon>
        <taxon>Eurotatoria</taxon>
        <taxon>Bdelloidea</taxon>
        <taxon>Philodinida</taxon>
        <taxon>Philodinidae</taxon>
        <taxon>Didymodactylos</taxon>
    </lineage>
</organism>
<protein>
    <recommendedName>
        <fullName evidence="4">C-CAP/cofactor C-like domain-containing protein</fullName>
    </recommendedName>
</protein>
<name>A0A813Q9T0_9BILA</name>
<dbReference type="InterPro" id="IPR016098">
    <property type="entry name" value="CAP/MinC_C"/>
</dbReference>
<dbReference type="Proteomes" id="UP000681722">
    <property type="component" value="Unassembled WGS sequence"/>
</dbReference>
<feature type="region of interest" description="Disordered" evidence="3">
    <location>
        <begin position="26"/>
        <end position="46"/>
    </location>
</feature>